<dbReference type="EMBL" id="GGEC01000580">
    <property type="protein sequence ID" value="MBW81063.1"/>
    <property type="molecule type" value="Transcribed_RNA"/>
</dbReference>
<name>A0A2P2IIK9_RHIMU</name>
<proteinExistence type="predicted"/>
<dbReference type="AlphaFoldDB" id="A0A2P2IIK9"/>
<accession>A0A2P2IIK9</accession>
<evidence type="ECO:0000313" key="1">
    <source>
        <dbReference type="EMBL" id="MBW81063.1"/>
    </source>
</evidence>
<sequence length="82" mass="9020">MAVLRARLGITVEMSGTLPASSSGMKPRVLQAWTQARSKVWPADTMTGSFIREPEMGQRNSSGISNFFGCRGFDSTVEEFLF</sequence>
<protein>
    <submittedName>
        <fullName evidence="1">Uncharacterized protein</fullName>
    </submittedName>
</protein>
<organism evidence="1">
    <name type="scientific">Rhizophora mucronata</name>
    <name type="common">Asiatic mangrove</name>
    <dbReference type="NCBI Taxonomy" id="61149"/>
    <lineage>
        <taxon>Eukaryota</taxon>
        <taxon>Viridiplantae</taxon>
        <taxon>Streptophyta</taxon>
        <taxon>Embryophyta</taxon>
        <taxon>Tracheophyta</taxon>
        <taxon>Spermatophyta</taxon>
        <taxon>Magnoliopsida</taxon>
        <taxon>eudicotyledons</taxon>
        <taxon>Gunneridae</taxon>
        <taxon>Pentapetalae</taxon>
        <taxon>rosids</taxon>
        <taxon>fabids</taxon>
        <taxon>Malpighiales</taxon>
        <taxon>Rhizophoraceae</taxon>
        <taxon>Rhizophora</taxon>
    </lineage>
</organism>
<reference evidence="1" key="1">
    <citation type="submission" date="2018-02" db="EMBL/GenBank/DDBJ databases">
        <title>Rhizophora mucronata_Transcriptome.</title>
        <authorList>
            <person name="Meera S.P."/>
            <person name="Sreeshan A."/>
            <person name="Augustine A."/>
        </authorList>
    </citation>
    <scope>NUCLEOTIDE SEQUENCE</scope>
    <source>
        <tissue evidence="1">Leaf</tissue>
    </source>
</reference>